<name>A0A2W2AZE5_9BACT</name>
<dbReference type="Proteomes" id="UP000248745">
    <property type="component" value="Unassembled WGS sequence"/>
</dbReference>
<dbReference type="OrthoDB" id="583528at2"/>
<sequence>MSVLQVKYAELLSLSVTQLFYQNKVCKKYQAEPILDFQIVPTQETITLLRRLDWVYKPTDTNGGFVIMARVSGDNGSGNDLLRFIPKKGEKLTFGVTLRNYDVINFNDLPIQQTSDELYYFSNQISDNTAARSSLHLTHDTTGVNSNDIVKFSTSAYSFHSTSPIGAGTAVVKHLLTGATVFAKSLANQNGQADVAFDLSGFASGKCQLLISNVVADEFYYLGSSFIQPVFGVIEINLSDALDANFRVVESDGSITPDRPQYNILYTNRKTFWRYNIFLQPNSPIVQEMNQLSAADKTDFLSRLNVVTNDTNISFTAVTVNDSQLVFVSAQALPLQENYMSGTSSTPATLTMTLKKYIGNNAKEASVKTNLSFPPTETIDATNLPNIYSNIFLTI</sequence>
<organism evidence="1 2">
    <name type="scientific">Taibaiella soli</name>
    <dbReference type="NCBI Taxonomy" id="1649169"/>
    <lineage>
        <taxon>Bacteria</taxon>
        <taxon>Pseudomonadati</taxon>
        <taxon>Bacteroidota</taxon>
        <taxon>Chitinophagia</taxon>
        <taxon>Chitinophagales</taxon>
        <taxon>Chitinophagaceae</taxon>
        <taxon>Taibaiella</taxon>
    </lineage>
</organism>
<keyword evidence="2" id="KW-1185">Reference proteome</keyword>
<gene>
    <name evidence="1" type="ORF">DN068_08360</name>
</gene>
<evidence type="ECO:0000313" key="2">
    <source>
        <dbReference type="Proteomes" id="UP000248745"/>
    </source>
</evidence>
<comment type="caution">
    <text evidence="1">The sequence shown here is derived from an EMBL/GenBank/DDBJ whole genome shotgun (WGS) entry which is preliminary data.</text>
</comment>
<dbReference type="RefSeq" id="WP_110998457.1">
    <property type="nucleotide sequence ID" value="NZ_QKTW01000013.1"/>
</dbReference>
<proteinExistence type="predicted"/>
<reference evidence="1 2" key="1">
    <citation type="submission" date="2018-06" db="EMBL/GenBank/DDBJ databases">
        <title>Mucibacter soli gen. nov., sp. nov., a new member of the family Chitinophagaceae producing mucin.</title>
        <authorList>
            <person name="Kim M.-K."/>
            <person name="Park S."/>
            <person name="Kim T.-S."/>
            <person name="Joung Y."/>
            <person name="Han J.-H."/>
            <person name="Kim S.B."/>
        </authorList>
    </citation>
    <scope>NUCLEOTIDE SEQUENCE [LARGE SCALE GENOMIC DNA]</scope>
    <source>
        <strain evidence="1 2">R1-15</strain>
    </source>
</reference>
<dbReference type="AlphaFoldDB" id="A0A2W2AZE5"/>
<evidence type="ECO:0000313" key="1">
    <source>
        <dbReference type="EMBL" id="PZF73394.1"/>
    </source>
</evidence>
<protein>
    <submittedName>
        <fullName evidence="1">Uncharacterized protein</fullName>
    </submittedName>
</protein>
<dbReference type="EMBL" id="QKTW01000013">
    <property type="protein sequence ID" value="PZF73394.1"/>
    <property type="molecule type" value="Genomic_DNA"/>
</dbReference>
<accession>A0A2W2AZE5</accession>